<feature type="region of interest" description="Disordered" evidence="1">
    <location>
        <begin position="24"/>
        <end position="46"/>
    </location>
</feature>
<reference evidence="2" key="1">
    <citation type="submission" date="2023-07" db="EMBL/GenBank/DDBJ databases">
        <authorList>
            <person name="Stuckert A."/>
        </authorList>
    </citation>
    <scope>NUCLEOTIDE SEQUENCE</scope>
</reference>
<dbReference type="EMBL" id="CAUEEQ010009095">
    <property type="protein sequence ID" value="CAJ0933122.1"/>
    <property type="molecule type" value="Genomic_DNA"/>
</dbReference>
<evidence type="ECO:0000313" key="3">
    <source>
        <dbReference type="Proteomes" id="UP001176940"/>
    </source>
</evidence>
<organism evidence="2 3">
    <name type="scientific">Ranitomeya imitator</name>
    <name type="common">mimic poison frog</name>
    <dbReference type="NCBI Taxonomy" id="111125"/>
    <lineage>
        <taxon>Eukaryota</taxon>
        <taxon>Metazoa</taxon>
        <taxon>Chordata</taxon>
        <taxon>Craniata</taxon>
        <taxon>Vertebrata</taxon>
        <taxon>Euteleostomi</taxon>
        <taxon>Amphibia</taxon>
        <taxon>Batrachia</taxon>
        <taxon>Anura</taxon>
        <taxon>Neobatrachia</taxon>
        <taxon>Hyloidea</taxon>
        <taxon>Dendrobatidae</taxon>
        <taxon>Dendrobatinae</taxon>
        <taxon>Ranitomeya</taxon>
    </lineage>
</organism>
<keyword evidence="3" id="KW-1185">Reference proteome</keyword>
<gene>
    <name evidence="2" type="ORF">RIMI_LOCUS5355978</name>
</gene>
<sequence>MAREWTTIPRDPCLSQMTQLGLEEEGLGGRSWGESETKNSQEEKSVVSCWERRSTGDLPGPMLQGCCPPGYTHVAGENATLCYPLEQVASKTWRFLPALPPYKGLNPAAPSWCPENHPTVRDVP</sequence>
<dbReference type="Proteomes" id="UP001176940">
    <property type="component" value="Unassembled WGS sequence"/>
</dbReference>
<protein>
    <submittedName>
        <fullName evidence="2">Uncharacterized protein</fullName>
    </submittedName>
</protein>
<feature type="compositionally biased region" description="Basic and acidic residues" evidence="1">
    <location>
        <begin position="33"/>
        <end position="46"/>
    </location>
</feature>
<evidence type="ECO:0000256" key="1">
    <source>
        <dbReference type="SAM" id="MobiDB-lite"/>
    </source>
</evidence>
<name>A0ABN9L4Q4_9NEOB</name>
<evidence type="ECO:0000313" key="2">
    <source>
        <dbReference type="EMBL" id="CAJ0933122.1"/>
    </source>
</evidence>
<accession>A0ABN9L4Q4</accession>
<comment type="caution">
    <text evidence="2">The sequence shown here is derived from an EMBL/GenBank/DDBJ whole genome shotgun (WGS) entry which is preliminary data.</text>
</comment>
<proteinExistence type="predicted"/>